<dbReference type="PANTHER" id="PTHR44229">
    <property type="entry name" value="15-HYDROXYPROSTAGLANDIN DEHYDROGENASE [NAD(+)]"/>
    <property type="match status" value="1"/>
</dbReference>
<dbReference type="OrthoDB" id="5371740at2759"/>
<dbReference type="PANTHER" id="PTHR44229:SF4">
    <property type="entry name" value="15-HYDROXYPROSTAGLANDIN DEHYDROGENASE [NAD(+)]"/>
    <property type="match status" value="1"/>
</dbReference>
<dbReference type="InterPro" id="IPR020904">
    <property type="entry name" value="Sc_DH/Rdtase_CS"/>
</dbReference>
<evidence type="ECO:0000256" key="3">
    <source>
        <dbReference type="ARBA" id="ARBA00023002"/>
    </source>
</evidence>
<dbReference type="GeneID" id="27697202"/>
<dbReference type="PRINTS" id="PR00080">
    <property type="entry name" value="SDRFAMILY"/>
</dbReference>
<sequence>MAANGDTARSSAPVAYITGGASGMGLAVAQELAAKGWNLTIVDLNGKSISSVESNFDPKRTMFVQADVTDYESQAKAFAQTWDKWHRLDLVFANAGIGDRINFYAPATEFLPNLPGVPAKPDELVIDVCLNAMVYSAYLAMHFFRKNPSKAGKIVFTSSMCGLYPGDTIPLYTAAKHGIVGLVRAMARRLKTLGEPITVNCICPGLVDTGLTGVLMSVAPPEYVTPKSTIVRAVMGFVEDDSLTGQAAECSIDKIHYRKQPEWGDEGAEYIMTNKLEAELKKRGVNFDRKD</sequence>
<dbReference type="InterPro" id="IPR002347">
    <property type="entry name" value="SDR_fam"/>
</dbReference>
<evidence type="ECO:0000313" key="6">
    <source>
        <dbReference type="Proteomes" id="UP000053789"/>
    </source>
</evidence>
<evidence type="ECO:0000256" key="1">
    <source>
        <dbReference type="ARBA" id="ARBA00006484"/>
    </source>
</evidence>
<evidence type="ECO:0000313" key="5">
    <source>
        <dbReference type="EMBL" id="KIW95689.1"/>
    </source>
</evidence>
<reference evidence="5" key="1">
    <citation type="submission" date="2015-01" db="EMBL/GenBank/DDBJ databases">
        <title>The Genome Sequence of Cladophialophora bantiana CBS 173.52.</title>
        <authorList>
            <consortium name="The Broad Institute Genomics Platform"/>
            <person name="Cuomo C."/>
            <person name="de Hoog S."/>
            <person name="Gorbushina A."/>
            <person name="Stielow B."/>
            <person name="Teixiera M."/>
            <person name="Abouelleil A."/>
            <person name="Chapman S.B."/>
            <person name="Priest M."/>
            <person name="Young S.K."/>
            <person name="Wortman J."/>
            <person name="Nusbaum C."/>
            <person name="Birren B."/>
        </authorList>
    </citation>
    <scope>NUCLEOTIDE SEQUENCE [LARGE SCALE GENOMIC DNA]</scope>
    <source>
        <strain evidence="5">CBS 173.52</strain>
    </source>
</reference>
<protein>
    <submittedName>
        <fullName evidence="5">Uncharacterized protein</fullName>
    </submittedName>
</protein>
<evidence type="ECO:0000256" key="4">
    <source>
        <dbReference type="RuleBase" id="RU000363"/>
    </source>
</evidence>
<keyword evidence="2" id="KW-0521">NADP</keyword>
<comment type="similarity">
    <text evidence="1 4">Belongs to the short-chain dehydrogenases/reductases (SDR) family.</text>
</comment>
<keyword evidence="6" id="KW-1185">Reference proteome</keyword>
<dbReference type="PRINTS" id="PR00081">
    <property type="entry name" value="GDHRDH"/>
</dbReference>
<dbReference type="EMBL" id="KN846984">
    <property type="protein sequence ID" value="KIW95689.1"/>
    <property type="molecule type" value="Genomic_DNA"/>
</dbReference>
<dbReference type="HOGENOM" id="CLU_010194_13_0_1"/>
<gene>
    <name evidence="5" type="ORF">Z519_04274</name>
</gene>
<dbReference type="Pfam" id="PF00106">
    <property type="entry name" value="adh_short"/>
    <property type="match status" value="1"/>
</dbReference>
<dbReference type="VEuPathDB" id="FungiDB:Z519_04274"/>
<dbReference type="Gene3D" id="3.40.50.720">
    <property type="entry name" value="NAD(P)-binding Rossmann-like Domain"/>
    <property type="match status" value="1"/>
</dbReference>
<accession>A0A0D2IFZ9</accession>
<dbReference type="SUPFAM" id="SSF51735">
    <property type="entry name" value="NAD(P)-binding Rossmann-fold domains"/>
    <property type="match status" value="1"/>
</dbReference>
<dbReference type="RefSeq" id="XP_016622358.1">
    <property type="nucleotide sequence ID" value="XM_016762020.1"/>
</dbReference>
<organism evidence="5 6">
    <name type="scientific">Cladophialophora bantiana (strain ATCC 10958 / CBS 173.52 / CDC B-1940 / NIH 8579)</name>
    <name type="common">Xylohypha bantiana</name>
    <dbReference type="NCBI Taxonomy" id="1442370"/>
    <lineage>
        <taxon>Eukaryota</taxon>
        <taxon>Fungi</taxon>
        <taxon>Dikarya</taxon>
        <taxon>Ascomycota</taxon>
        <taxon>Pezizomycotina</taxon>
        <taxon>Eurotiomycetes</taxon>
        <taxon>Chaetothyriomycetidae</taxon>
        <taxon>Chaetothyriales</taxon>
        <taxon>Herpotrichiellaceae</taxon>
        <taxon>Cladophialophora</taxon>
    </lineage>
</organism>
<dbReference type="Proteomes" id="UP000053789">
    <property type="component" value="Unassembled WGS sequence"/>
</dbReference>
<dbReference type="GO" id="GO:0016616">
    <property type="term" value="F:oxidoreductase activity, acting on the CH-OH group of donors, NAD or NADP as acceptor"/>
    <property type="evidence" value="ECO:0007669"/>
    <property type="project" value="TreeGrafter"/>
</dbReference>
<proteinExistence type="inferred from homology"/>
<evidence type="ECO:0000256" key="2">
    <source>
        <dbReference type="ARBA" id="ARBA00022857"/>
    </source>
</evidence>
<dbReference type="PROSITE" id="PS00061">
    <property type="entry name" value="ADH_SHORT"/>
    <property type="match status" value="1"/>
</dbReference>
<dbReference type="GO" id="GO:0005737">
    <property type="term" value="C:cytoplasm"/>
    <property type="evidence" value="ECO:0007669"/>
    <property type="project" value="TreeGrafter"/>
</dbReference>
<keyword evidence="3" id="KW-0560">Oxidoreductase</keyword>
<dbReference type="InterPro" id="IPR036291">
    <property type="entry name" value="NAD(P)-bd_dom_sf"/>
</dbReference>
<dbReference type="AlphaFoldDB" id="A0A0D2IFZ9"/>
<name>A0A0D2IFZ9_CLAB1</name>